<dbReference type="EMBL" id="LR798220">
    <property type="protein sequence ID" value="CAB5194924.1"/>
    <property type="molecule type" value="Genomic_DNA"/>
</dbReference>
<protein>
    <submittedName>
        <fullName evidence="1">Uncharacterized protein</fullName>
    </submittedName>
</protein>
<gene>
    <name evidence="1" type="ORF">UFOVP168_36</name>
</gene>
<organism evidence="1">
    <name type="scientific">uncultured Caudovirales phage</name>
    <dbReference type="NCBI Taxonomy" id="2100421"/>
    <lineage>
        <taxon>Viruses</taxon>
        <taxon>Duplodnaviria</taxon>
        <taxon>Heunggongvirae</taxon>
        <taxon>Uroviricota</taxon>
        <taxon>Caudoviricetes</taxon>
        <taxon>Peduoviridae</taxon>
        <taxon>Maltschvirus</taxon>
        <taxon>Maltschvirus maltsch</taxon>
    </lineage>
</organism>
<reference evidence="1" key="1">
    <citation type="submission" date="2020-05" db="EMBL/GenBank/DDBJ databases">
        <authorList>
            <person name="Chiriac C."/>
            <person name="Salcher M."/>
            <person name="Ghai R."/>
            <person name="Kavagutti S V."/>
        </authorList>
    </citation>
    <scope>NUCLEOTIDE SEQUENCE</scope>
</reference>
<sequence>MTPAQLNDAATACDEDEATHVVCKETAWMLTPPQVRALANLASHGPWTFTESMSSLDTICTYCAAHKPTHHVTCPYALLLSEFGLAPGALLTSGRE</sequence>
<name>A0A6J7WC04_9CAUD</name>
<accession>A0A6J7WC04</accession>
<evidence type="ECO:0000313" key="1">
    <source>
        <dbReference type="EMBL" id="CAB5194924.1"/>
    </source>
</evidence>
<proteinExistence type="predicted"/>